<proteinExistence type="predicted"/>
<dbReference type="EMBL" id="KF901144">
    <property type="protein sequence ID" value="AIF19687.1"/>
    <property type="molecule type" value="Genomic_DNA"/>
</dbReference>
<organism evidence="1">
    <name type="scientific">uncultured marine thaumarchaeote KM3_87_E01</name>
    <dbReference type="NCBI Taxonomy" id="1456328"/>
    <lineage>
        <taxon>Archaea</taxon>
        <taxon>Nitrososphaerota</taxon>
        <taxon>environmental samples</taxon>
    </lineage>
</organism>
<dbReference type="Gene3D" id="1.10.1670.10">
    <property type="entry name" value="Helix-hairpin-Helix base-excision DNA repair enzymes (C-terminal)"/>
    <property type="match status" value="1"/>
</dbReference>
<name>A0A075HYM3_9ARCH</name>
<protein>
    <submittedName>
        <fullName evidence="1">Uncharacterized protein</fullName>
    </submittedName>
</protein>
<accession>A0A075HYM3</accession>
<sequence>MEDLVKDLQIYRLSKKMNKDAKIWRTVSLSFLELFDGDPRNMFKKFDFDALEIFNAMKNTYGKQFPYLAGSTGTGKILSLWIRMMHDEAKIDFKNLNKVPMPMDIHTVRATITTGCIVGDFNGSFSELTGLAKNAWFDACENSSSYPLDLDEPLWNLSRYGCSKISNGKCPYIDECKLADFCVTANPQSNFSLSQNTNTRISTAYPSDKK</sequence>
<dbReference type="InterPro" id="IPR023170">
    <property type="entry name" value="HhH_base_excis_C"/>
</dbReference>
<dbReference type="AlphaFoldDB" id="A0A075HYM3"/>
<reference evidence="1" key="1">
    <citation type="journal article" date="2014" name="Genome Biol. Evol.">
        <title>Pangenome evidence for extensive interdomain horizontal transfer affecting lineage core and shell genes in uncultured planktonic thaumarchaeota and euryarchaeota.</title>
        <authorList>
            <person name="Deschamps P."/>
            <person name="Zivanovic Y."/>
            <person name="Moreira D."/>
            <person name="Rodriguez-Valera F."/>
            <person name="Lopez-Garcia P."/>
        </authorList>
    </citation>
    <scope>NUCLEOTIDE SEQUENCE</scope>
</reference>
<evidence type="ECO:0000313" key="1">
    <source>
        <dbReference type="EMBL" id="AIF19687.1"/>
    </source>
</evidence>